<evidence type="ECO:0000256" key="3">
    <source>
        <dbReference type="ARBA" id="ARBA00023027"/>
    </source>
</evidence>
<dbReference type="Pfam" id="PF02826">
    <property type="entry name" value="2-Hacid_dh_C"/>
    <property type="match status" value="1"/>
</dbReference>
<reference evidence="7 8" key="1">
    <citation type="submission" date="2018-06" db="EMBL/GenBank/DDBJ databases">
        <authorList>
            <consortium name="Pathogen Informatics"/>
            <person name="Doyle S."/>
        </authorList>
    </citation>
    <scope>NUCLEOTIDE SEQUENCE [LARGE SCALE GENOMIC DNA]</scope>
    <source>
        <strain evidence="7 8">NCTC13291</strain>
    </source>
</reference>
<name>A0A379PN26_9PROT</name>
<dbReference type="PROSITE" id="PS00671">
    <property type="entry name" value="D_2_HYDROXYACID_DH_3"/>
    <property type="match status" value="1"/>
</dbReference>
<dbReference type="SUPFAM" id="SSF52283">
    <property type="entry name" value="Formate/glycerate dehydrogenase catalytic domain-like"/>
    <property type="match status" value="1"/>
</dbReference>
<evidence type="ECO:0000259" key="6">
    <source>
        <dbReference type="Pfam" id="PF02826"/>
    </source>
</evidence>
<gene>
    <name evidence="7" type="primary">serA_5</name>
    <name evidence="7" type="ORF">NCTC13291_04275</name>
</gene>
<dbReference type="Gene3D" id="3.40.50.720">
    <property type="entry name" value="NAD(P)-binding Rossmann-like Domain"/>
    <property type="match status" value="2"/>
</dbReference>
<evidence type="ECO:0000256" key="2">
    <source>
        <dbReference type="ARBA" id="ARBA00023002"/>
    </source>
</evidence>
<evidence type="ECO:0000313" key="8">
    <source>
        <dbReference type="Proteomes" id="UP000254919"/>
    </source>
</evidence>
<proteinExistence type="inferred from homology"/>
<keyword evidence="3" id="KW-0520">NAD</keyword>
<dbReference type="GO" id="GO:0004617">
    <property type="term" value="F:phosphoglycerate dehydrogenase activity"/>
    <property type="evidence" value="ECO:0007669"/>
    <property type="project" value="UniProtKB-EC"/>
</dbReference>
<dbReference type="CDD" id="cd12173">
    <property type="entry name" value="PGDH_4"/>
    <property type="match status" value="1"/>
</dbReference>
<evidence type="ECO:0000259" key="5">
    <source>
        <dbReference type="Pfam" id="PF00389"/>
    </source>
</evidence>
<dbReference type="PANTHER" id="PTHR42789">
    <property type="entry name" value="D-ISOMER SPECIFIC 2-HYDROXYACID DEHYDROGENASE FAMILY PROTEIN (AFU_ORTHOLOGUE AFUA_6G10090)"/>
    <property type="match status" value="1"/>
</dbReference>
<dbReference type="InterPro" id="IPR006140">
    <property type="entry name" value="D-isomer_DH_NAD-bd"/>
</dbReference>
<dbReference type="AlphaFoldDB" id="A0A379PN26"/>
<evidence type="ECO:0000256" key="1">
    <source>
        <dbReference type="ARBA" id="ARBA00005854"/>
    </source>
</evidence>
<feature type="domain" description="D-isomer specific 2-hydroxyacid dehydrogenase NAD-binding" evidence="6">
    <location>
        <begin position="100"/>
        <end position="275"/>
    </location>
</feature>
<dbReference type="PROSITE" id="PS00670">
    <property type="entry name" value="D_2_HYDROXYACID_DH_2"/>
    <property type="match status" value="1"/>
</dbReference>
<dbReference type="InterPro" id="IPR036291">
    <property type="entry name" value="NAD(P)-bd_dom_sf"/>
</dbReference>
<evidence type="ECO:0000256" key="4">
    <source>
        <dbReference type="RuleBase" id="RU003719"/>
    </source>
</evidence>
<organism evidence="7 8">
    <name type="scientific">Roseomonas mucosa</name>
    <dbReference type="NCBI Taxonomy" id="207340"/>
    <lineage>
        <taxon>Bacteria</taxon>
        <taxon>Pseudomonadati</taxon>
        <taxon>Pseudomonadota</taxon>
        <taxon>Alphaproteobacteria</taxon>
        <taxon>Acetobacterales</taxon>
        <taxon>Roseomonadaceae</taxon>
        <taxon>Roseomonas</taxon>
    </lineage>
</organism>
<protein>
    <submittedName>
        <fullName evidence="7">D-3-phosphoglycerate dehydrogenase</fullName>
        <ecNumber evidence="7">1.1.1.95</ecNumber>
    </submittedName>
</protein>
<sequence>MAPEGEKILRDAGLDVVSTDPYPAKDAVKALLVKTQASAIVVRLIERVDEDIMKATPSLKVIAKHGAGTNDIDVAAAKSLGIPVLAAVGANAHSVAEHALAMILALAKDLRNQDAYVRAGGWDKKNYVGFELRGRRLGLIGLGMIGRYLAGFVQPLGMNVQAYDPFAGDDAFTAGIDRATTIDDLLAQSDIVSLHCPLTRETEGLIGERQFGLMKPGAILVNTARGEVVDEAALLAALRDGRIAAAGLDSFASEPPAKDNPLWSLPNVLVSPHCAGVTAEARREVSLMTARNILDIIRGSEVQRRFLVQA</sequence>
<keyword evidence="2 4" id="KW-0560">Oxidoreductase</keyword>
<dbReference type="FunFam" id="3.40.50.720:FF:000203">
    <property type="entry name" value="D-3-phosphoglycerate dehydrogenase (SerA)"/>
    <property type="match status" value="1"/>
</dbReference>
<dbReference type="Proteomes" id="UP000254919">
    <property type="component" value="Unassembled WGS sequence"/>
</dbReference>
<dbReference type="PANTHER" id="PTHR42789:SF1">
    <property type="entry name" value="D-ISOMER SPECIFIC 2-HYDROXYACID DEHYDROGENASE FAMILY PROTEIN (AFU_ORTHOLOGUE AFUA_6G10090)"/>
    <property type="match status" value="1"/>
</dbReference>
<dbReference type="RefSeq" id="WP_237719412.1">
    <property type="nucleotide sequence ID" value="NZ_AP031463.1"/>
</dbReference>
<dbReference type="SUPFAM" id="SSF51735">
    <property type="entry name" value="NAD(P)-binding Rossmann-fold domains"/>
    <property type="match status" value="1"/>
</dbReference>
<dbReference type="GeneID" id="99631354"/>
<accession>A0A379PN26</accession>
<evidence type="ECO:0000313" key="7">
    <source>
        <dbReference type="EMBL" id="SUE95390.1"/>
    </source>
</evidence>
<dbReference type="EMBL" id="UGVN01000002">
    <property type="protein sequence ID" value="SUE95390.1"/>
    <property type="molecule type" value="Genomic_DNA"/>
</dbReference>
<comment type="similarity">
    <text evidence="1 4">Belongs to the D-isomer specific 2-hydroxyacid dehydrogenase family.</text>
</comment>
<dbReference type="InterPro" id="IPR006139">
    <property type="entry name" value="D-isomer_2_OHA_DH_cat_dom"/>
</dbReference>
<dbReference type="InterPro" id="IPR050857">
    <property type="entry name" value="D-2-hydroxyacid_DH"/>
</dbReference>
<dbReference type="Pfam" id="PF00389">
    <property type="entry name" value="2-Hacid_dh"/>
    <property type="match status" value="1"/>
</dbReference>
<dbReference type="InterPro" id="IPR029753">
    <property type="entry name" value="D-isomer_DH_CS"/>
</dbReference>
<dbReference type="GO" id="GO:0051287">
    <property type="term" value="F:NAD binding"/>
    <property type="evidence" value="ECO:0007669"/>
    <property type="project" value="InterPro"/>
</dbReference>
<feature type="domain" description="D-isomer specific 2-hydroxyacid dehydrogenase catalytic" evidence="5">
    <location>
        <begin position="3"/>
        <end position="303"/>
    </location>
</feature>
<dbReference type="EC" id="1.1.1.95" evidence="7"/>